<feature type="compositionally biased region" description="Basic and acidic residues" evidence="1">
    <location>
        <begin position="605"/>
        <end position="617"/>
    </location>
</feature>
<name>A0ABQ7KIY9_BRACM</name>
<keyword evidence="3" id="KW-1185">Reference proteome</keyword>
<sequence>MVELEANFGRAGRSDTYLGELVELNRSDTYISELDELSELSDTSLELNKLSDTEEGACLVFGRNGPFSAQGKIHNKFNLGRFYTMLGSKTVTTELPPENPQRSSILWDSNRTIVPLGRYVATELGPKLATERSSRSVASDRARAKARSLRSDRAFVPFGRYVATELSQARSLRSNRAIVPLGRYVATERSSRSRPSDRPARSLRSDQARAKARSLRSDRAIVPLGRYVATELKPKLATGLEPKFGRCVAIEPFRTSIRHQSLHSRQTFECYLPKTVASSVHKPRKTRSKRVESEDGPKVPKTRLEAHPTIFLNQKPVNHSMVRAWPTRKDKCQVYADKYGSFEDNSATQLGLAVLGLLELGISPTALEPRLIPCCNAHTQIWNKIYFALFSISYFYRCYSRFPYLNGNRQCEFRFPQFGARRRGIRINLTRKSHTESDMSTNDADNVQTPVNGGSGTDLHTPVADVSAANAQANAATLEEFKKMFATYEKRSEEQDKLVNTLTKQVETLTARTQAIRPRGTTKIRGKRLDFATPLDRAGVARERPSGQNPSEKSPIEKGNFESLPLPAKDSEDNESEHIDLDPSDVSNDTDEDVDRHPRRTRSRSAREGSPFEKPMTEGEEVAYWNEQEELAERQTELTRNTPRPTAKSWEQDWPRSYLLKSFRNAPHKDEVKSSVNANASDVEARHKSKAHTTTQPEHPENSNYIRDDNSTIHFLATAVKIDRDLLGIRRNRDGIPEPLNPLVDRRDKRLSVGTVTHPTLHQAHFLFKHIVVGLRPPKTSDRTTALAKVAHRGKGILKVPVLNLELRCASLHHLDDFSFAFPLRFTNSPRMITSKLCLSLQHLALHASEIPLRFLRLEAVDHGFSMTRLDGRAQQAQALQNQ</sequence>
<proteinExistence type="predicted"/>
<feature type="region of interest" description="Disordered" evidence="1">
    <location>
        <begin position="513"/>
        <end position="620"/>
    </location>
</feature>
<comment type="caution">
    <text evidence="2">The sequence shown here is derived from an EMBL/GenBank/DDBJ whole genome shotgun (WGS) entry which is preliminary data.</text>
</comment>
<evidence type="ECO:0000313" key="2">
    <source>
        <dbReference type="EMBL" id="KAG5373861.1"/>
    </source>
</evidence>
<evidence type="ECO:0000313" key="3">
    <source>
        <dbReference type="Proteomes" id="UP000823674"/>
    </source>
</evidence>
<feature type="compositionally biased region" description="Basic and acidic residues" evidence="1">
    <location>
        <begin position="189"/>
        <end position="215"/>
    </location>
</feature>
<feature type="region of interest" description="Disordered" evidence="1">
    <location>
        <begin position="669"/>
        <end position="707"/>
    </location>
</feature>
<protein>
    <recommendedName>
        <fullName evidence="4">DUF3741 domain-containing protein</fullName>
    </recommendedName>
</protein>
<evidence type="ECO:0008006" key="4">
    <source>
        <dbReference type="Google" id="ProtNLM"/>
    </source>
</evidence>
<gene>
    <name evidence="2" type="primary">SC232g500020.1_BraROA</name>
    <name evidence="2" type="ORF">IGI04_042818</name>
</gene>
<organism evidence="2 3">
    <name type="scientific">Brassica rapa subsp. trilocularis</name>
    <dbReference type="NCBI Taxonomy" id="1813537"/>
    <lineage>
        <taxon>Eukaryota</taxon>
        <taxon>Viridiplantae</taxon>
        <taxon>Streptophyta</taxon>
        <taxon>Embryophyta</taxon>
        <taxon>Tracheophyta</taxon>
        <taxon>Spermatophyta</taxon>
        <taxon>Magnoliopsida</taxon>
        <taxon>eudicotyledons</taxon>
        <taxon>Gunneridae</taxon>
        <taxon>Pentapetalae</taxon>
        <taxon>rosids</taxon>
        <taxon>malvids</taxon>
        <taxon>Brassicales</taxon>
        <taxon>Brassicaceae</taxon>
        <taxon>Brassiceae</taxon>
        <taxon>Brassica</taxon>
    </lineage>
</organism>
<feature type="region of interest" description="Disordered" evidence="1">
    <location>
        <begin position="632"/>
        <end position="651"/>
    </location>
</feature>
<feature type="compositionally biased region" description="Basic and acidic residues" evidence="1">
    <location>
        <begin position="698"/>
        <end position="707"/>
    </location>
</feature>
<evidence type="ECO:0000256" key="1">
    <source>
        <dbReference type="SAM" id="MobiDB-lite"/>
    </source>
</evidence>
<accession>A0ABQ7KIY9</accession>
<reference evidence="2 3" key="1">
    <citation type="submission" date="2021-03" db="EMBL/GenBank/DDBJ databases">
        <authorList>
            <person name="King G.J."/>
            <person name="Bancroft I."/>
            <person name="Baten A."/>
            <person name="Bloomfield J."/>
            <person name="Borpatragohain P."/>
            <person name="He Z."/>
            <person name="Irish N."/>
            <person name="Irwin J."/>
            <person name="Liu K."/>
            <person name="Mauleon R.P."/>
            <person name="Moore J."/>
            <person name="Morris R."/>
            <person name="Ostergaard L."/>
            <person name="Wang B."/>
            <person name="Wells R."/>
        </authorList>
    </citation>
    <scope>NUCLEOTIDE SEQUENCE [LARGE SCALE GENOMIC DNA]</scope>
    <source>
        <strain evidence="2">R-o-18</strain>
        <tissue evidence="2">Leaf</tissue>
    </source>
</reference>
<dbReference type="Proteomes" id="UP000823674">
    <property type="component" value="Unassembled WGS sequence"/>
</dbReference>
<dbReference type="EMBL" id="JADBGQ010000085">
    <property type="protein sequence ID" value="KAG5373861.1"/>
    <property type="molecule type" value="Genomic_DNA"/>
</dbReference>
<feature type="region of interest" description="Disordered" evidence="1">
    <location>
        <begin position="186"/>
        <end position="215"/>
    </location>
</feature>